<gene>
    <name evidence="4" type="ORF">EJP77_17325</name>
</gene>
<feature type="domain" description="TadE-like" evidence="3">
    <location>
        <begin position="11"/>
        <end position="52"/>
    </location>
</feature>
<name>A0A433X2T5_9BACL</name>
<organism evidence="4 5">
    <name type="scientific">Paenibacillus zeisoli</name>
    <dbReference type="NCBI Taxonomy" id="2496267"/>
    <lineage>
        <taxon>Bacteria</taxon>
        <taxon>Bacillati</taxon>
        <taxon>Bacillota</taxon>
        <taxon>Bacilli</taxon>
        <taxon>Bacillales</taxon>
        <taxon>Paenibacillaceae</taxon>
        <taxon>Paenibacillus</taxon>
    </lineage>
</organism>
<dbReference type="Pfam" id="PF07811">
    <property type="entry name" value="TadE"/>
    <property type="match status" value="1"/>
</dbReference>
<sequence length="219" mass="24129">MIQRLKRDIRGSFTLEASLVMPIVLMCTMLLLFLCLYLYQTSILQQTAAVAAERAANTWDNSYRDARTGAVQADKHDGLYWRLTDDSMVQALFGWAGGGQPSSLSLPSSGTGDSLAATKLSHTGQEVPSHINGTMEYSRNLLFRRVTVSLDRLIHLAPLERAMDSDLKQLGQASSYVVEPTEWIRTVDLGRYYAAKFKSRKGSGASSKEAGAALKQYAK</sequence>
<proteinExistence type="predicted"/>
<evidence type="ECO:0000313" key="4">
    <source>
        <dbReference type="EMBL" id="RUT28380.1"/>
    </source>
</evidence>
<feature type="transmembrane region" description="Helical" evidence="2">
    <location>
        <begin position="20"/>
        <end position="39"/>
    </location>
</feature>
<evidence type="ECO:0000313" key="5">
    <source>
        <dbReference type="Proteomes" id="UP000272464"/>
    </source>
</evidence>
<keyword evidence="2" id="KW-0472">Membrane</keyword>
<dbReference type="AlphaFoldDB" id="A0A433X2T5"/>
<keyword evidence="5" id="KW-1185">Reference proteome</keyword>
<reference evidence="4 5" key="1">
    <citation type="submission" date="2018-12" db="EMBL/GenBank/DDBJ databases">
        <authorList>
            <person name="Sun L."/>
            <person name="Chen Z."/>
        </authorList>
    </citation>
    <scope>NUCLEOTIDE SEQUENCE [LARGE SCALE GENOMIC DNA]</scope>
    <source>
        <strain evidence="4 5">3-5-3</strain>
    </source>
</reference>
<dbReference type="Proteomes" id="UP000272464">
    <property type="component" value="Unassembled WGS sequence"/>
</dbReference>
<evidence type="ECO:0000256" key="2">
    <source>
        <dbReference type="SAM" id="Phobius"/>
    </source>
</evidence>
<keyword evidence="2" id="KW-0812">Transmembrane</keyword>
<evidence type="ECO:0000259" key="3">
    <source>
        <dbReference type="Pfam" id="PF07811"/>
    </source>
</evidence>
<evidence type="ECO:0000256" key="1">
    <source>
        <dbReference type="SAM" id="MobiDB-lite"/>
    </source>
</evidence>
<comment type="caution">
    <text evidence="4">The sequence shown here is derived from an EMBL/GenBank/DDBJ whole genome shotgun (WGS) entry which is preliminary data.</text>
</comment>
<keyword evidence="2" id="KW-1133">Transmembrane helix</keyword>
<accession>A0A433X2T5</accession>
<dbReference type="OrthoDB" id="2703555at2"/>
<dbReference type="EMBL" id="RZNX01000010">
    <property type="protein sequence ID" value="RUT28380.1"/>
    <property type="molecule type" value="Genomic_DNA"/>
</dbReference>
<dbReference type="RefSeq" id="WP_127200519.1">
    <property type="nucleotide sequence ID" value="NZ_RZNX01000010.1"/>
</dbReference>
<feature type="compositionally biased region" description="Low complexity" evidence="1">
    <location>
        <begin position="202"/>
        <end position="213"/>
    </location>
</feature>
<feature type="region of interest" description="Disordered" evidence="1">
    <location>
        <begin position="199"/>
        <end position="219"/>
    </location>
</feature>
<dbReference type="InterPro" id="IPR012495">
    <property type="entry name" value="TadE-like_dom"/>
</dbReference>
<protein>
    <submittedName>
        <fullName evidence="4">Pilus assembly protein</fullName>
    </submittedName>
</protein>